<comment type="caution">
    <text evidence="7">The sequence shown here is derived from an EMBL/GenBank/DDBJ whole genome shotgun (WGS) entry which is preliminary data.</text>
</comment>
<comment type="subcellular location">
    <subcellularLocation>
        <location evidence="1">Cytoplasm</location>
    </subcellularLocation>
</comment>
<organism evidence="7 8">
    <name type="scientific">Hyphobacterium vulgare</name>
    <dbReference type="NCBI Taxonomy" id="1736751"/>
    <lineage>
        <taxon>Bacteria</taxon>
        <taxon>Pseudomonadati</taxon>
        <taxon>Pseudomonadota</taxon>
        <taxon>Alphaproteobacteria</taxon>
        <taxon>Maricaulales</taxon>
        <taxon>Maricaulaceae</taxon>
        <taxon>Hyphobacterium</taxon>
    </lineage>
</organism>
<name>A0ABV6ZTB3_9PROT</name>
<keyword evidence="2" id="KW-0963">Cytoplasm</keyword>
<evidence type="ECO:0000256" key="1">
    <source>
        <dbReference type="ARBA" id="ARBA00004496"/>
    </source>
</evidence>
<protein>
    <submittedName>
        <fullName evidence="7">Class I poly(R)-hydroxyalkanoic acid synthase</fullName>
    </submittedName>
</protein>
<dbReference type="Pfam" id="PF07167">
    <property type="entry name" value="PhaC_N"/>
    <property type="match status" value="1"/>
</dbReference>
<sequence>MARKPAKKPAKANPARKPAAKSVKKAAPKAKAAPKPETAARAKPAPEAEAAVPPLPNWESLSEADLEALDHMSRNLMQASLKSQKLVTDVMRQALSGEVSMPRADAFNNAPEFSEVWSQIVSDPNKLMQAQAGLLKGYLDLWTSTTKKMVSGEAEDVVKPDPSDKRWRSADWTSHPVFDAIKQSYLLNQNFMMGLVHGVDGVDDATKRKVEFLTKQMTDAMAPTNFALTNPDVLRETMQSKGENLTKGLANLMADLERGGGRLALSQTDLEGFRIGEDLATTPGKVVFRNAVMELIQYAPVTETVKQRPILFAPPWINKFYILDMREKSSMVKWLTEQGFTVFLISWVNPDASLKDKTFADYIHEGLFTALDVVEEITGEKSAHTVGYCIGGTMLASALALLEARGEADRIETATFFAAQTDFELAGDLLLFVDEAWIAEIERLMDAQGGVLDGRTMADTFNLLRSNDLVWSFVVSNYLLGRQPQAFDLLFWNADQTRMPKALHLWYLDTMYRNNKLSKGEVELGGHTLDLSKVKTPIFMQASKDDHIAPYPSVYRGAKLFGGPVEFMMAGSGHIAGVINHPGANKYQHWTNAGLPGTVEDWIKGAEEHPGSWWMHWRDWLYTRSGKDVPARQAGSKKYPPICDAPGEYVKVRS</sequence>
<dbReference type="PANTHER" id="PTHR36837">
    <property type="entry name" value="POLY(3-HYDROXYALKANOATE) POLYMERASE SUBUNIT PHAC"/>
    <property type="match status" value="1"/>
</dbReference>
<evidence type="ECO:0000313" key="7">
    <source>
        <dbReference type="EMBL" id="MFC2924667.1"/>
    </source>
</evidence>
<proteinExistence type="predicted"/>
<dbReference type="InterPro" id="IPR051321">
    <property type="entry name" value="PHA/PHB_synthase"/>
</dbReference>
<dbReference type="InterPro" id="IPR010941">
    <property type="entry name" value="PhaC_N"/>
</dbReference>
<dbReference type="InterPro" id="IPR010963">
    <property type="entry name" value="PHA_synth_I"/>
</dbReference>
<gene>
    <name evidence="7" type="primary">phaC</name>
    <name evidence="7" type="ORF">ACFOOR_00960</name>
</gene>
<evidence type="ECO:0000256" key="4">
    <source>
        <dbReference type="ARBA" id="ARBA00023315"/>
    </source>
</evidence>
<keyword evidence="8" id="KW-1185">Reference proteome</keyword>
<feature type="domain" description="Poly-beta-hydroxybutyrate polymerase N-terminal" evidence="6">
    <location>
        <begin position="164"/>
        <end position="335"/>
    </location>
</feature>
<feature type="region of interest" description="Disordered" evidence="5">
    <location>
        <begin position="1"/>
        <end position="56"/>
    </location>
</feature>
<dbReference type="PANTHER" id="PTHR36837:SF5">
    <property type="entry name" value="POLY-3-HYDROXYBUTYRATE SYNTHASE"/>
    <property type="match status" value="1"/>
</dbReference>
<evidence type="ECO:0000313" key="8">
    <source>
        <dbReference type="Proteomes" id="UP001595379"/>
    </source>
</evidence>
<reference evidence="8" key="1">
    <citation type="journal article" date="2019" name="Int. J. Syst. Evol. Microbiol.">
        <title>The Global Catalogue of Microorganisms (GCM) 10K type strain sequencing project: providing services to taxonomists for standard genome sequencing and annotation.</title>
        <authorList>
            <consortium name="The Broad Institute Genomics Platform"/>
            <consortium name="The Broad Institute Genome Sequencing Center for Infectious Disease"/>
            <person name="Wu L."/>
            <person name="Ma J."/>
        </authorList>
    </citation>
    <scope>NUCLEOTIDE SEQUENCE [LARGE SCALE GENOMIC DNA]</scope>
    <source>
        <strain evidence="8">KCTC 52487</strain>
    </source>
</reference>
<dbReference type="InterPro" id="IPR029058">
    <property type="entry name" value="AB_hydrolase_fold"/>
</dbReference>
<evidence type="ECO:0000259" key="6">
    <source>
        <dbReference type="Pfam" id="PF07167"/>
    </source>
</evidence>
<dbReference type="SUPFAM" id="SSF53474">
    <property type="entry name" value="alpha/beta-Hydrolases"/>
    <property type="match status" value="1"/>
</dbReference>
<evidence type="ECO:0000256" key="5">
    <source>
        <dbReference type="SAM" id="MobiDB-lite"/>
    </source>
</evidence>
<evidence type="ECO:0000256" key="3">
    <source>
        <dbReference type="ARBA" id="ARBA00022679"/>
    </source>
</evidence>
<accession>A0ABV6ZTB3</accession>
<feature type="compositionally biased region" description="Basic residues" evidence="5">
    <location>
        <begin position="18"/>
        <end position="28"/>
    </location>
</feature>
<dbReference type="NCBIfam" id="TIGR01838">
    <property type="entry name" value="PHA_synth_I"/>
    <property type="match status" value="1"/>
</dbReference>
<dbReference type="Gene3D" id="3.40.50.1820">
    <property type="entry name" value="alpha/beta hydrolase"/>
    <property type="match status" value="1"/>
</dbReference>
<dbReference type="Proteomes" id="UP001595379">
    <property type="component" value="Unassembled WGS sequence"/>
</dbReference>
<evidence type="ECO:0000256" key="2">
    <source>
        <dbReference type="ARBA" id="ARBA00022490"/>
    </source>
</evidence>
<feature type="compositionally biased region" description="Basic residues" evidence="5">
    <location>
        <begin position="1"/>
        <end position="10"/>
    </location>
</feature>
<keyword evidence="3" id="KW-0808">Transferase</keyword>
<keyword evidence="4" id="KW-0012">Acyltransferase</keyword>
<dbReference type="RefSeq" id="WP_343163621.1">
    <property type="nucleotide sequence ID" value="NZ_JBHRSV010000001.1"/>
</dbReference>
<dbReference type="EMBL" id="JBHRSV010000001">
    <property type="protein sequence ID" value="MFC2924667.1"/>
    <property type="molecule type" value="Genomic_DNA"/>
</dbReference>